<protein>
    <submittedName>
        <fullName evidence="1">Uncharacterized protein</fullName>
    </submittedName>
</protein>
<evidence type="ECO:0000313" key="1">
    <source>
        <dbReference type="Ensembl" id="ENSCPRP00005011490.1"/>
    </source>
</evidence>
<dbReference type="Proteomes" id="UP000594220">
    <property type="component" value="Unplaced"/>
</dbReference>
<keyword evidence="2" id="KW-1185">Reference proteome</keyword>
<reference evidence="1" key="2">
    <citation type="submission" date="2025-09" db="UniProtKB">
        <authorList>
            <consortium name="Ensembl"/>
        </authorList>
    </citation>
    <scope>IDENTIFICATION</scope>
</reference>
<dbReference type="Ensembl" id="ENSCPRT00005013557.1">
    <property type="protein sequence ID" value="ENSCPRP00005011490.1"/>
    <property type="gene ID" value="ENSCPRG00005008187.1"/>
</dbReference>
<accession>A0A7M4ELD2</accession>
<dbReference type="AlphaFoldDB" id="A0A7M4ELD2"/>
<name>A0A7M4ELD2_CROPO</name>
<sequence length="112" mass="12316">MARGQLTWPQGQEGGLFSLLSLRDHSQGLPTPIASASNYHEELCGTSYGSFCLNGGICYMVPTVSSPFSIFRKCSLEQCSLSPIINLPTQSAVLLQNYRNCACYIISKFMLR</sequence>
<reference evidence="1" key="1">
    <citation type="submission" date="2025-08" db="UniProtKB">
        <authorList>
            <consortium name="Ensembl"/>
        </authorList>
    </citation>
    <scope>IDENTIFICATION</scope>
</reference>
<organism evidence="1 2">
    <name type="scientific">Crocodylus porosus</name>
    <name type="common">Saltwater crocodile</name>
    <name type="synonym">Estuarine crocodile</name>
    <dbReference type="NCBI Taxonomy" id="8502"/>
    <lineage>
        <taxon>Eukaryota</taxon>
        <taxon>Metazoa</taxon>
        <taxon>Chordata</taxon>
        <taxon>Craniata</taxon>
        <taxon>Vertebrata</taxon>
        <taxon>Euteleostomi</taxon>
        <taxon>Archelosauria</taxon>
        <taxon>Archosauria</taxon>
        <taxon>Crocodylia</taxon>
        <taxon>Longirostres</taxon>
        <taxon>Crocodylidae</taxon>
        <taxon>Crocodylus</taxon>
    </lineage>
</organism>
<dbReference type="GeneTree" id="ENSGT00390000012030"/>
<proteinExistence type="predicted"/>
<evidence type="ECO:0000313" key="2">
    <source>
        <dbReference type="Proteomes" id="UP000594220"/>
    </source>
</evidence>